<comment type="caution">
    <text evidence="1">The sequence shown here is derived from an EMBL/GenBank/DDBJ whole genome shotgun (WGS) entry which is preliminary data.</text>
</comment>
<dbReference type="AlphaFoldDB" id="X8DSQ9"/>
<evidence type="ECO:0000313" key="1">
    <source>
        <dbReference type="EMBL" id="EUA70545.1"/>
    </source>
</evidence>
<organism evidence="1 2">
    <name type="scientific">Mycobacteroides abscessus subsp. bolletii 1513</name>
    <dbReference type="NCBI Taxonomy" id="1299321"/>
    <lineage>
        <taxon>Bacteria</taxon>
        <taxon>Bacillati</taxon>
        <taxon>Actinomycetota</taxon>
        <taxon>Actinomycetes</taxon>
        <taxon>Mycobacteriales</taxon>
        <taxon>Mycobacteriaceae</taxon>
        <taxon>Mycobacteroides</taxon>
        <taxon>Mycobacteroides abscessus</taxon>
    </lineage>
</organism>
<proteinExistence type="predicted"/>
<accession>X8DSQ9</accession>
<name>X8DSQ9_9MYCO</name>
<dbReference type="Proteomes" id="UP000023351">
    <property type="component" value="Unassembled WGS sequence"/>
</dbReference>
<gene>
    <name evidence="1" type="ORF">I540_3038</name>
</gene>
<dbReference type="EMBL" id="JAOJ01000002">
    <property type="protein sequence ID" value="EUA70545.1"/>
    <property type="molecule type" value="Genomic_DNA"/>
</dbReference>
<protein>
    <submittedName>
        <fullName evidence="1">Uncharacterized protein</fullName>
    </submittedName>
</protein>
<sequence length="47" mass="5324">MDDPYAAEREEARAARASMSEMDRAAMHLDADLGMCGDREDARGEYW</sequence>
<dbReference type="PATRIC" id="fig|1299321.3.peg.2950"/>
<reference evidence="1 2" key="1">
    <citation type="submission" date="2013-12" db="EMBL/GenBank/DDBJ databases">
        <authorList>
            <person name="Zelazny A."/>
            <person name="Olivier K."/>
            <person name="Holland S."/>
            <person name="Lenaerts A."/>
            <person name="Ordway D."/>
            <person name="DeGroote M.A."/>
            <person name="Parker T."/>
            <person name="Sizemore C."/>
            <person name="Tallon L.J."/>
            <person name="Sadzewicz L.K."/>
            <person name="Sengamalay N."/>
            <person name="Fraser C.M."/>
            <person name="Hine E."/>
            <person name="Shefchek K.A."/>
            <person name="Das S.P."/>
            <person name="Tettelin H."/>
        </authorList>
    </citation>
    <scope>NUCLEOTIDE SEQUENCE [LARGE SCALE GENOMIC DNA]</scope>
    <source>
        <strain evidence="1 2">1513</strain>
    </source>
</reference>
<evidence type="ECO:0000313" key="2">
    <source>
        <dbReference type="Proteomes" id="UP000023351"/>
    </source>
</evidence>